<keyword evidence="8" id="KW-1185">Reference proteome</keyword>
<dbReference type="AlphaFoldDB" id="A0AA88UP86"/>
<evidence type="ECO:0000256" key="5">
    <source>
        <dbReference type="ARBA" id="ARBA00023136"/>
    </source>
</evidence>
<dbReference type="EMBL" id="JAVXUO010000750">
    <property type="protein sequence ID" value="KAK2989356.1"/>
    <property type="molecule type" value="Genomic_DNA"/>
</dbReference>
<evidence type="ECO:0000256" key="4">
    <source>
        <dbReference type="ARBA" id="ARBA00022989"/>
    </source>
</evidence>
<sequence length="331" mass="37787">MKPFVNGGLSGMLAMTPQFAIMAALRYQFTSFRLLFTWFSSSTVTASVSYDDKAIVINGDRRLLISGSIHYRRMLEHNMGFNWESCNKQKGWYNSLMNSVSDLAGLGVTPSHSVAPQGNKFEVTCFENRYKRDLLKHAAEKFGKNHQEVVKWLSGGDLKTVALFHPYKDIHDFIDERKISYRGFIKVAQLASGLAHRLDLFSPETDGVSPQGVTSGSNPSFVIEDPMKKIQWIAINVYGCIMDDKVWEHPEEWTPKRFLDENNDIVDLYKKMAFGLWRGKEEAPMPINVVLAINHTVFVKGDHTNFEIEPSFSVEAFELYTTVEEYLDRFV</sequence>
<feature type="domain" description="NmrA-like" evidence="6">
    <location>
        <begin position="285"/>
        <end position="327"/>
    </location>
</feature>
<keyword evidence="4" id="KW-1133">Transmembrane helix</keyword>
<dbReference type="PANTHER" id="PTHR47283">
    <property type="entry name" value="ENT-KAURENE OXIDASE, CHLOROPLASTIC"/>
    <property type="match status" value="1"/>
</dbReference>
<proteinExistence type="inferred from homology"/>
<dbReference type="InterPro" id="IPR008030">
    <property type="entry name" value="NmrA-like"/>
</dbReference>
<evidence type="ECO:0000259" key="6">
    <source>
        <dbReference type="Pfam" id="PF05368"/>
    </source>
</evidence>
<organism evidence="7 8">
    <name type="scientific">Escallonia rubra</name>
    <dbReference type="NCBI Taxonomy" id="112253"/>
    <lineage>
        <taxon>Eukaryota</taxon>
        <taxon>Viridiplantae</taxon>
        <taxon>Streptophyta</taxon>
        <taxon>Embryophyta</taxon>
        <taxon>Tracheophyta</taxon>
        <taxon>Spermatophyta</taxon>
        <taxon>Magnoliopsida</taxon>
        <taxon>eudicotyledons</taxon>
        <taxon>Gunneridae</taxon>
        <taxon>Pentapetalae</taxon>
        <taxon>asterids</taxon>
        <taxon>campanulids</taxon>
        <taxon>Escalloniales</taxon>
        <taxon>Escalloniaceae</taxon>
        <taxon>Escallonia</taxon>
    </lineage>
</organism>
<dbReference type="InterPro" id="IPR044225">
    <property type="entry name" value="KO_chloroplastic"/>
</dbReference>
<dbReference type="Proteomes" id="UP001187471">
    <property type="component" value="Unassembled WGS sequence"/>
</dbReference>
<evidence type="ECO:0000256" key="3">
    <source>
        <dbReference type="ARBA" id="ARBA00022692"/>
    </source>
</evidence>
<dbReference type="Pfam" id="PF05368">
    <property type="entry name" value="NmrA"/>
    <property type="match status" value="1"/>
</dbReference>
<evidence type="ECO:0000256" key="2">
    <source>
        <dbReference type="ARBA" id="ARBA00010617"/>
    </source>
</evidence>
<dbReference type="PANTHER" id="PTHR47283:SF1">
    <property type="entry name" value="ENT-KAURENE OXIDASE, CHLOROPLASTIC"/>
    <property type="match status" value="1"/>
</dbReference>
<dbReference type="GO" id="GO:0005506">
    <property type="term" value="F:iron ion binding"/>
    <property type="evidence" value="ECO:0007669"/>
    <property type="project" value="InterPro"/>
</dbReference>
<dbReference type="GO" id="GO:0005783">
    <property type="term" value="C:endoplasmic reticulum"/>
    <property type="evidence" value="ECO:0007669"/>
    <property type="project" value="TreeGrafter"/>
</dbReference>
<dbReference type="SUPFAM" id="SSF48264">
    <property type="entry name" value="Cytochrome P450"/>
    <property type="match status" value="1"/>
</dbReference>
<accession>A0AA88UP86</accession>
<reference evidence="7" key="1">
    <citation type="submission" date="2022-12" db="EMBL/GenBank/DDBJ databases">
        <title>Draft genome assemblies for two species of Escallonia (Escalloniales).</title>
        <authorList>
            <person name="Chanderbali A."/>
            <person name="Dervinis C."/>
            <person name="Anghel I."/>
            <person name="Soltis D."/>
            <person name="Soltis P."/>
            <person name="Zapata F."/>
        </authorList>
    </citation>
    <scope>NUCLEOTIDE SEQUENCE</scope>
    <source>
        <strain evidence="7">UCBG92.1500</strain>
        <tissue evidence="7">Leaf</tissue>
    </source>
</reference>
<comment type="subcellular location">
    <subcellularLocation>
        <location evidence="1">Membrane</location>
        <topology evidence="1">Single-pass membrane protein</topology>
    </subcellularLocation>
</comment>
<name>A0AA88UP86_9ASTE</name>
<dbReference type="InterPro" id="IPR001128">
    <property type="entry name" value="Cyt_P450"/>
</dbReference>
<dbReference type="GO" id="GO:0010241">
    <property type="term" value="P:ent-kaurene oxidation to kaurenoic acid"/>
    <property type="evidence" value="ECO:0007669"/>
    <property type="project" value="InterPro"/>
</dbReference>
<dbReference type="GO" id="GO:0016709">
    <property type="term" value="F:oxidoreductase activity, acting on paired donors, with incorporation or reduction of molecular oxygen, NAD(P)H as one donor, and incorporation of one atom of oxygen"/>
    <property type="evidence" value="ECO:0007669"/>
    <property type="project" value="TreeGrafter"/>
</dbReference>
<protein>
    <recommendedName>
        <fullName evidence="6">NmrA-like domain-containing protein</fullName>
    </recommendedName>
</protein>
<dbReference type="GO" id="GO:0052615">
    <property type="term" value="F:ent-kaurene oxidase activity"/>
    <property type="evidence" value="ECO:0007669"/>
    <property type="project" value="InterPro"/>
</dbReference>
<comment type="caution">
    <text evidence="7">The sequence shown here is derived from an EMBL/GenBank/DDBJ whole genome shotgun (WGS) entry which is preliminary data.</text>
</comment>
<dbReference type="GO" id="GO:0020037">
    <property type="term" value="F:heme binding"/>
    <property type="evidence" value="ECO:0007669"/>
    <property type="project" value="InterPro"/>
</dbReference>
<dbReference type="InterPro" id="IPR036396">
    <property type="entry name" value="Cyt_P450_sf"/>
</dbReference>
<dbReference type="GO" id="GO:0009686">
    <property type="term" value="P:gibberellin biosynthetic process"/>
    <property type="evidence" value="ECO:0007669"/>
    <property type="project" value="InterPro"/>
</dbReference>
<dbReference type="GO" id="GO:0009707">
    <property type="term" value="C:chloroplast outer membrane"/>
    <property type="evidence" value="ECO:0007669"/>
    <property type="project" value="TreeGrafter"/>
</dbReference>
<keyword evidence="3" id="KW-0812">Transmembrane</keyword>
<gene>
    <name evidence="7" type="ORF">RJ640_003038</name>
</gene>
<dbReference type="Pfam" id="PF00067">
    <property type="entry name" value="p450"/>
    <property type="match status" value="1"/>
</dbReference>
<comment type="similarity">
    <text evidence="2">Belongs to the cytochrome P450 family.</text>
</comment>
<dbReference type="Gene3D" id="1.10.630.10">
    <property type="entry name" value="Cytochrome P450"/>
    <property type="match status" value="1"/>
</dbReference>
<evidence type="ECO:0000313" key="7">
    <source>
        <dbReference type="EMBL" id="KAK2989356.1"/>
    </source>
</evidence>
<dbReference type="Gene3D" id="3.20.20.80">
    <property type="entry name" value="Glycosidases"/>
    <property type="match status" value="1"/>
</dbReference>
<evidence type="ECO:0000313" key="8">
    <source>
        <dbReference type="Proteomes" id="UP001187471"/>
    </source>
</evidence>
<evidence type="ECO:0000256" key="1">
    <source>
        <dbReference type="ARBA" id="ARBA00004167"/>
    </source>
</evidence>
<keyword evidence="5" id="KW-0472">Membrane</keyword>
<dbReference type="Gene3D" id="3.90.25.10">
    <property type="entry name" value="UDP-galactose 4-epimerase, domain 1"/>
    <property type="match status" value="1"/>
</dbReference>